<dbReference type="AlphaFoldDB" id="A0AAV1GKS4"/>
<feature type="compositionally biased region" description="Acidic residues" evidence="1">
    <location>
        <begin position="234"/>
        <end position="245"/>
    </location>
</feature>
<evidence type="ECO:0000256" key="1">
    <source>
        <dbReference type="SAM" id="MobiDB-lite"/>
    </source>
</evidence>
<accession>A0AAV1GKS4</accession>
<feature type="region of interest" description="Disordered" evidence="1">
    <location>
        <begin position="228"/>
        <end position="250"/>
    </location>
</feature>
<name>A0AAV1GKS4_XYRNO</name>
<evidence type="ECO:0000313" key="3">
    <source>
        <dbReference type="Proteomes" id="UP001178508"/>
    </source>
</evidence>
<reference evidence="2" key="1">
    <citation type="submission" date="2023-08" db="EMBL/GenBank/DDBJ databases">
        <authorList>
            <person name="Alioto T."/>
            <person name="Alioto T."/>
            <person name="Gomez Garrido J."/>
        </authorList>
    </citation>
    <scope>NUCLEOTIDE SEQUENCE</scope>
</reference>
<proteinExistence type="predicted"/>
<protein>
    <submittedName>
        <fullName evidence="2">Hypp9548</fullName>
    </submittedName>
</protein>
<evidence type="ECO:0000313" key="2">
    <source>
        <dbReference type="EMBL" id="CAJ1074270.1"/>
    </source>
</evidence>
<keyword evidence="3" id="KW-1185">Reference proteome</keyword>
<gene>
    <name evidence="2" type="ORF">XNOV1_A035429</name>
</gene>
<sequence length="307" mass="35411">MEWEPISDRLLRARFDSRYCKMTILQCYAPTNEAEEDTKDEWYKQLQYAVSKVKKDFTIELRNRFSALESEDGEGNEDNNNVEKTWGNIKVYKETAESVIGFRKKGDKQWITPQTWTKIDERKKAKDKLLSAKSPRLTERAKKEYKEKDLEVKKSARRDKRAFVENLASEAEMAAAKGQLSIVYRITKQLSGPRKNYTRLVKDKQGNLLTTEREQAERWAQHFEEVLNGPAPEEPADPEPLDDDLAINTDPPSQAEVLAAIKDMKRGKAPGIDMLHAEMLIADITTASRVLTDLFAKIWEQDTIPRE</sequence>
<dbReference type="EMBL" id="OY660878">
    <property type="protein sequence ID" value="CAJ1074270.1"/>
    <property type="molecule type" value="Genomic_DNA"/>
</dbReference>
<dbReference type="Proteomes" id="UP001178508">
    <property type="component" value="Chromosome 15"/>
</dbReference>
<organism evidence="2 3">
    <name type="scientific">Xyrichtys novacula</name>
    <name type="common">Pearly razorfish</name>
    <name type="synonym">Hemipteronotus novacula</name>
    <dbReference type="NCBI Taxonomy" id="13765"/>
    <lineage>
        <taxon>Eukaryota</taxon>
        <taxon>Metazoa</taxon>
        <taxon>Chordata</taxon>
        <taxon>Craniata</taxon>
        <taxon>Vertebrata</taxon>
        <taxon>Euteleostomi</taxon>
        <taxon>Actinopterygii</taxon>
        <taxon>Neopterygii</taxon>
        <taxon>Teleostei</taxon>
        <taxon>Neoteleostei</taxon>
        <taxon>Acanthomorphata</taxon>
        <taxon>Eupercaria</taxon>
        <taxon>Labriformes</taxon>
        <taxon>Labridae</taxon>
        <taxon>Xyrichtys</taxon>
    </lineage>
</organism>